<gene>
    <name evidence="3" type="ORF">BE21_55445</name>
</gene>
<keyword evidence="2" id="KW-1133">Transmembrane helix</keyword>
<evidence type="ECO:0000256" key="2">
    <source>
        <dbReference type="SAM" id="Phobius"/>
    </source>
</evidence>
<proteinExistence type="predicted"/>
<keyword evidence="2" id="KW-0472">Membrane</keyword>
<dbReference type="AlphaFoldDB" id="A0A150TBH8"/>
<accession>A0A150TBH8</accession>
<dbReference type="Proteomes" id="UP000075502">
    <property type="component" value="Unassembled WGS sequence"/>
</dbReference>
<evidence type="ECO:0000256" key="1">
    <source>
        <dbReference type="SAM" id="MobiDB-lite"/>
    </source>
</evidence>
<keyword evidence="2" id="KW-0812">Transmembrane</keyword>
<feature type="transmembrane region" description="Helical" evidence="2">
    <location>
        <begin position="20"/>
        <end position="40"/>
    </location>
</feature>
<sequence>MLRVTLAFRSELEEVVSKKLLSHIAALSFVGALGVLVVPACTIRFGPGSGDGIDDTQADPGGGEEVAGDQDDNGGDSEVPAVGDEEAVAALEEALAIADPYELALTELKTEYASYALAAMIESQGQDPATLDPVLVQQTIDAYAPVVWEQARQWIEDLDPAVIELAKISIREECVDKWDFGCRRKQYCDFNDGKTYATCLVTGCDKGRCSVCPDFIDLSKYINKGWCSYTCVRDKQIVGIKMIWYVQIFGKFETCMRLENPVPLEE</sequence>
<feature type="compositionally biased region" description="Acidic residues" evidence="1">
    <location>
        <begin position="66"/>
        <end position="75"/>
    </location>
</feature>
<protein>
    <submittedName>
        <fullName evidence="3">Transposase</fullName>
    </submittedName>
</protein>
<evidence type="ECO:0000313" key="4">
    <source>
        <dbReference type="Proteomes" id="UP000075502"/>
    </source>
</evidence>
<dbReference type="EMBL" id="JEME01003193">
    <property type="protein sequence ID" value="KYG02006.1"/>
    <property type="molecule type" value="Genomic_DNA"/>
</dbReference>
<name>A0A150TBH8_SORCE</name>
<organism evidence="3 4">
    <name type="scientific">Sorangium cellulosum</name>
    <name type="common">Polyangium cellulosum</name>
    <dbReference type="NCBI Taxonomy" id="56"/>
    <lineage>
        <taxon>Bacteria</taxon>
        <taxon>Pseudomonadati</taxon>
        <taxon>Myxococcota</taxon>
        <taxon>Polyangia</taxon>
        <taxon>Polyangiales</taxon>
        <taxon>Polyangiaceae</taxon>
        <taxon>Sorangium</taxon>
    </lineage>
</organism>
<feature type="region of interest" description="Disordered" evidence="1">
    <location>
        <begin position="49"/>
        <end position="80"/>
    </location>
</feature>
<evidence type="ECO:0000313" key="3">
    <source>
        <dbReference type="EMBL" id="KYG02006.1"/>
    </source>
</evidence>
<comment type="caution">
    <text evidence="3">The sequence shown here is derived from an EMBL/GenBank/DDBJ whole genome shotgun (WGS) entry which is preliminary data.</text>
</comment>
<reference evidence="3 4" key="1">
    <citation type="submission" date="2014-02" db="EMBL/GenBank/DDBJ databases">
        <title>The small core and large imbalanced accessory genome model reveals a collaborative survival strategy of Sorangium cellulosum strains in nature.</title>
        <authorList>
            <person name="Han K."/>
            <person name="Peng R."/>
            <person name="Blom J."/>
            <person name="Li Y.-Z."/>
        </authorList>
    </citation>
    <scope>NUCLEOTIDE SEQUENCE [LARGE SCALE GENOMIC DNA]</scope>
    <source>
        <strain evidence="3 4">So0007-03</strain>
    </source>
</reference>